<comment type="caution">
    <text evidence="2">The sequence shown here is derived from an EMBL/GenBank/DDBJ whole genome shotgun (WGS) entry which is preliminary data.</text>
</comment>
<dbReference type="InterPro" id="IPR032466">
    <property type="entry name" value="Metal_Hydrolase"/>
</dbReference>
<dbReference type="PANTHER" id="PTHR35563">
    <property type="entry name" value="BARREL METAL-DEPENDENT HYDROLASE, PUTATIVE (AFU_ORTHOLOGUE AFUA_1G16240)-RELATED"/>
    <property type="match status" value="1"/>
</dbReference>
<dbReference type="Pfam" id="PF04909">
    <property type="entry name" value="Amidohydro_2"/>
    <property type="match status" value="1"/>
</dbReference>
<dbReference type="PANTHER" id="PTHR35563:SF2">
    <property type="entry name" value="BARREL METAL-DEPENDENT HYDROLASE, PUTATIVE (AFU_ORTHOLOGUE AFUA_1G16240)-RELATED"/>
    <property type="match status" value="1"/>
</dbReference>
<sequence>MARHAAPARSRAGRVSVLRRLTGVAAMNTTTVPSTPPHAQGQGGPAPVRYPGACDCHVHVFDDGTRYPWDASRNYTPAAATLDELLALHARIGVDRMVIVQPSPYGTDNRCTVAALERLGDAGRGVAVIDASTSDEDLRALHAAGVRGVRVNLETHGRHDPDYAQDCLFWAARRVAPLGWHVQAYTNLQTLSALMRPLADLPATLVVDHFGRAQAALGTAQPGFERLCDAMARGRVYVKLSAPYRISQDADYADAAAIARALIAANPDRVLWGSDWPHPGAAAGKPRPLDEITPFRAEDDARAMARALAWAGTPDVARKLLVDNAARLYEF</sequence>
<dbReference type="AlphaFoldDB" id="A0A4V1MS36"/>
<name>A0A4V1MS36_9BURK</name>
<dbReference type="Proteomes" id="UP000290849">
    <property type="component" value="Unassembled WGS sequence"/>
</dbReference>
<dbReference type="Gene3D" id="3.20.20.140">
    <property type="entry name" value="Metal-dependent hydrolases"/>
    <property type="match status" value="1"/>
</dbReference>
<dbReference type="GO" id="GO:0016787">
    <property type="term" value="F:hydrolase activity"/>
    <property type="evidence" value="ECO:0007669"/>
    <property type="project" value="InterPro"/>
</dbReference>
<evidence type="ECO:0000259" key="1">
    <source>
        <dbReference type="Pfam" id="PF04909"/>
    </source>
</evidence>
<dbReference type="SUPFAM" id="SSF51556">
    <property type="entry name" value="Metallo-dependent hydrolases"/>
    <property type="match status" value="1"/>
</dbReference>
<dbReference type="InterPro" id="IPR052358">
    <property type="entry name" value="Aro_Compnd_Degr_Hydrolases"/>
</dbReference>
<proteinExistence type="predicted"/>
<reference evidence="2 3" key="1">
    <citation type="journal article" date="2017" name="Int. J. Syst. Evol. Microbiol.">
        <title>Achromobacter aloeverae sp. nov., isolated from the root of Aloe vera (L.) Burm.f.</title>
        <authorList>
            <person name="Kuncharoen N."/>
            <person name="Muramatsu Y."/>
            <person name="Shibata C."/>
            <person name="Kamakura Y."/>
            <person name="Nakagawa Y."/>
            <person name="Tanasupawat S."/>
        </authorList>
    </citation>
    <scope>NUCLEOTIDE SEQUENCE [LARGE SCALE GENOMIC DNA]</scope>
    <source>
        <strain evidence="2 3">AVA-1</strain>
    </source>
</reference>
<keyword evidence="3" id="KW-1185">Reference proteome</keyword>
<dbReference type="EMBL" id="PYAL01000004">
    <property type="protein sequence ID" value="RXN88110.1"/>
    <property type="molecule type" value="Genomic_DNA"/>
</dbReference>
<evidence type="ECO:0000313" key="2">
    <source>
        <dbReference type="EMBL" id="RXN88110.1"/>
    </source>
</evidence>
<gene>
    <name evidence="2" type="ORF">C7R54_16225</name>
</gene>
<protein>
    <recommendedName>
        <fullName evidence="1">Amidohydrolase-related domain-containing protein</fullName>
    </recommendedName>
</protein>
<feature type="domain" description="Amidohydrolase-related" evidence="1">
    <location>
        <begin position="54"/>
        <end position="331"/>
    </location>
</feature>
<dbReference type="InterPro" id="IPR006680">
    <property type="entry name" value="Amidohydro-rel"/>
</dbReference>
<organism evidence="2 3">
    <name type="scientific">Achromobacter aloeverae</name>
    <dbReference type="NCBI Taxonomy" id="1750518"/>
    <lineage>
        <taxon>Bacteria</taxon>
        <taxon>Pseudomonadati</taxon>
        <taxon>Pseudomonadota</taxon>
        <taxon>Betaproteobacteria</taxon>
        <taxon>Burkholderiales</taxon>
        <taxon>Alcaligenaceae</taxon>
        <taxon>Achromobacter</taxon>
    </lineage>
</organism>
<accession>A0A4V1MS36</accession>
<evidence type="ECO:0000313" key="3">
    <source>
        <dbReference type="Proteomes" id="UP000290849"/>
    </source>
</evidence>